<sequence length="86" mass="9831">MPGGEVIGDSFDTFLFEVWRWLPHILRHREDALLGIVRCRTSSTTTALIGVREVKYFEVGMERDMSREKNYIISNTVTGTETHSVA</sequence>
<protein>
    <submittedName>
        <fullName evidence="1">Uncharacterized protein</fullName>
    </submittedName>
</protein>
<comment type="caution">
    <text evidence="1">The sequence shown here is derived from an EMBL/GenBank/DDBJ whole genome shotgun (WGS) entry which is preliminary data.</text>
</comment>
<reference evidence="1 2" key="1">
    <citation type="journal article" date="2019" name="Sci. Rep.">
        <title>Orb-weaving spider Araneus ventricosus genome elucidates the spidroin gene catalogue.</title>
        <authorList>
            <person name="Kono N."/>
            <person name="Nakamura H."/>
            <person name="Ohtoshi R."/>
            <person name="Moran D.A.P."/>
            <person name="Shinohara A."/>
            <person name="Yoshida Y."/>
            <person name="Fujiwara M."/>
            <person name="Mori M."/>
            <person name="Tomita M."/>
            <person name="Arakawa K."/>
        </authorList>
    </citation>
    <scope>NUCLEOTIDE SEQUENCE [LARGE SCALE GENOMIC DNA]</scope>
</reference>
<proteinExistence type="predicted"/>
<keyword evidence="2" id="KW-1185">Reference proteome</keyword>
<dbReference type="EMBL" id="BGPR01067472">
    <property type="protein sequence ID" value="GBO41694.1"/>
    <property type="molecule type" value="Genomic_DNA"/>
</dbReference>
<dbReference type="Proteomes" id="UP000499080">
    <property type="component" value="Unassembled WGS sequence"/>
</dbReference>
<evidence type="ECO:0000313" key="2">
    <source>
        <dbReference type="Proteomes" id="UP000499080"/>
    </source>
</evidence>
<organism evidence="1 2">
    <name type="scientific">Araneus ventricosus</name>
    <name type="common">Orbweaver spider</name>
    <name type="synonym">Epeira ventricosa</name>
    <dbReference type="NCBI Taxonomy" id="182803"/>
    <lineage>
        <taxon>Eukaryota</taxon>
        <taxon>Metazoa</taxon>
        <taxon>Ecdysozoa</taxon>
        <taxon>Arthropoda</taxon>
        <taxon>Chelicerata</taxon>
        <taxon>Arachnida</taxon>
        <taxon>Araneae</taxon>
        <taxon>Araneomorphae</taxon>
        <taxon>Entelegynae</taxon>
        <taxon>Araneoidea</taxon>
        <taxon>Araneidae</taxon>
        <taxon>Araneus</taxon>
    </lineage>
</organism>
<accession>A0A4Y2WYJ5</accession>
<dbReference type="AlphaFoldDB" id="A0A4Y2WYJ5"/>
<gene>
    <name evidence="1" type="ORF">AVEN_169628_1</name>
</gene>
<evidence type="ECO:0000313" key="1">
    <source>
        <dbReference type="EMBL" id="GBO41694.1"/>
    </source>
</evidence>
<name>A0A4Y2WYJ5_ARAVE</name>